<dbReference type="STRING" id="50429.A0A2B4RNQ2"/>
<gene>
    <name evidence="24" type="primary">Ret</name>
    <name evidence="24" type="ORF">AWC38_SpisGene17227</name>
</gene>
<dbReference type="InterPro" id="IPR013783">
    <property type="entry name" value="Ig-like_fold"/>
</dbReference>
<dbReference type="InterPro" id="IPR003598">
    <property type="entry name" value="Ig_sub2"/>
</dbReference>
<feature type="transmembrane region" description="Helical" evidence="21">
    <location>
        <begin position="337"/>
        <end position="360"/>
    </location>
</feature>
<dbReference type="GO" id="GO:0005886">
    <property type="term" value="C:plasma membrane"/>
    <property type="evidence" value="ECO:0007669"/>
    <property type="project" value="TreeGrafter"/>
</dbReference>
<evidence type="ECO:0000256" key="14">
    <source>
        <dbReference type="ARBA" id="ARBA00023319"/>
    </source>
</evidence>
<evidence type="ECO:0000256" key="12">
    <source>
        <dbReference type="ARBA" id="ARBA00023170"/>
    </source>
</evidence>
<dbReference type="SUPFAM" id="SSF56112">
    <property type="entry name" value="Protein kinase-like (PK-like)"/>
    <property type="match status" value="2"/>
</dbReference>
<evidence type="ECO:0000256" key="21">
    <source>
        <dbReference type="SAM" id="Phobius"/>
    </source>
</evidence>
<comment type="catalytic activity">
    <reaction evidence="15">
        <text>L-tyrosyl-[protein] + ATP = O-phospho-L-tyrosyl-[protein] + ADP + H(+)</text>
        <dbReference type="Rhea" id="RHEA:10596"/>
        <dbReference type="Rhea" id="RHEA-COMP:10136"/>
        <dbReference type="Rhea" id="RHEA-COMP:20101"/>
        <dbReference type="ChEBI" id="CHEBI:15378"/>
        <dbReference type="ChEBI" id="CHEBI:30616"/>
        <dbReference type="ChEBI" id="CHEBI:46858"/>
        <dbReference type="ChEBI" id="CHEBI:61978"/>
        <dbReference type="ChEBI" id="CHEBI:456216"/>
        <dbReference type="EC" id="2.7.10.1"/>
    </reaction>
</comment>
<dbReference type="PANTHER" id="PTHR24416:SF617">
    <property type="entry name" value="RET ONCOGENE, ISOFORM A"/>
    <property type="match status" value="1"/>
</dbReference>
<proteinExistence type="predicted"/>
<keyword evidence="11" id="KW-1015">Disulfide bond</keyword>
<dbReference type="InterPro" id="IPR036179">
    <property type="entry name" value="Ig-like_dom_sf"/>
</dbReference>
<dbReference type="InterPro" id="IPR001245">
    <property type="entry name" value="Ser-Thr/Tyr_kinase_cat_dom"/>
</dbReference>
<dbReference type="InterPro" id="IPR011009">
    <property type="entry name" value="Kinase-like_dom_sf"/>
</dbReference>
<dbReference type="PROSITE" id="PS00109">
    <property type="entry name" value="PROTEIN_KINASE_TYR"/>
    <property type="match status" value="1"/>
</dbReference>
<evidence type="ECO:0000259" key="22">
    <source>
        <dbReference type="PROSITE" id="PS50011"/>
    </source>
</evidence>
<dbReference type="PANTHER" id="PTHR24416">
    <property type="entry name" value="TYROSINE-PROTEIN KINASE RECEPTOR"/>
    <property type="match status" value="1"/>
</dbReference>
<dbReference type="PROSITE" id="PS50835">
    <property type="entry name" value="IG_LIKE"/>
    <property type="match status" value="2"/>
</dbReference>
<dbReference type="InterPro" id="IPR000719">
    <property type="entry name" value="Prot_kinase_dom"/>
</dbReference>
<keyword evidence="6 24" id="KW-0418">Kinase</keyword>
<comment type="caution">
    <text evidence="24">The sequence shown here is derived from an EMBL/GenBank/DDBJ whole genome shotgun (WGS) entry which is preliminary data.</text>
</comment>
<evidence type="ECO:0000313" key="25">
    <source>
        <dbReference type="Proteomes" id="UP000225706"/>
    </source>
</evidence>
<evidence type="ECO:0000256" key="3">
    <source>
        <dbReference type="ARBA" id="ARBA00022679"/>
    </source>
</evidence>
<dbReference type="GO" id="GO:0046872">
    <property type="term" value="F:metal ion binding"/>
    <property type="evidence" value="ECO:0007669"/>
    <property type="project" value="UniProtKB-KW"/>
</dbReference>
<feature type="binding site" evidence="17">
    <location>
        <position position="449"/>
    </location>
    <ligand>
        <name>ATP</name>
        <dbReference type="ChEBI" id="CHEBI:30616"/>
    </ligand>
</feature>
<dbReference type="GO" id="GO:0005524">
    <property type="term" value="F:ATP binding"/>
    <property type="evidence" value="ECO:0007669"/>
    <property type="project" value="UniProtKB-UniRule"/>
</dbReference>
<evidence type="ECO:0000256" key="5">
    <source>
        <dbReference type="ARBA" id="ARBA00022741"/>
    </source>
</evidence>
<evidence type="ECO:0000256" key="11">
    <source>
        <dbReference type="ARBA" id="ARBA00023157"/>
    </source>
</evidence>
<feature type="binding site" evidence="18">
    <location>
        <position position="709"/>
    </location>
    <ligand>
        <name>Mg(2+)</name>
        <dbReference type="ChEBI" id="CHEBI:18420"/>
    </ligand>
</feature>
<dbReference type="GO" id="GO:0043235">
    <property type="term" value="C:receptor complex"/>
    <property type="evidence" value="ECO:0007669"/>
    <property type="project" value="TreeGrafter"/>
</dbReference>
<keyword evidence="18" id="KW-0460">Magnesium</keyword>
<dbReference type="OrthoDB" id="5959783at2759"/>
<evidence type="ECO:0000256" key="10">
    <source>
        <dbReference type="ARBA" id="ARBA00023137"/>
    </source>
</evidence>
<evidence type="ECO:0000256" key="2">
    <source>
        <dbReference type="ARBA" id="ARBA00011902"/>
    </source>
</evidence>
<dbReference type="SMART" id="SM00408">
    <property type="entry name" value="IGc2"/>
    <property type="match status" value="2"/>
</dbReference>
<keyword evidence="3" id="KW-0808">Transferase</keyword>
<dbReference type="EMBL" id="LSMT01000412">
    <property type="protein sequence ID" value="PFX18409.1"/>
    <property type="molecule type" value="Genomic_DNA"/>
</dbReference>
<evidence type="ECO:0000256" key="15">
    <source>
        <dbReference type="ARBA" id="ARBA00051243"/>
    </source>
</evidence>
<keyword evidence="4 21" id="KW-0812">Transmembrane</keyword>
<evidence type="ECO:0000313" key="24">
    <source>
        <dbReference type="EMBL" id="PFX18409.1"/>
    </source>
</evidence>
<dbReference type="Gene3D" id="1.10.510.10">
    <property type="entry name" value="Transferase(Phosphotransferase) domain 1"/>
    <property type="match status" value="1"/>
</dbReference>
<dbReference type="PROSITE" id="PS50011">
    <property type="entry name" value="PROTEIN_KINASE_DOM"/>
    <property type="match status" value="1"/>
</dbReference>
<evidence type="ECO:0000256" key="9">
    <source>
        <dbReference type="ARBA" id="ARBA00023136"/>
    </source>
</evidence>
<keyword evidence="13" id="KW-0325">Glycoprotein</keyword>
<keyword evidence="7 17" id="KW-0067">ATP-binding</keyword>
<dbReference type="Pfam" id="PF13927">
    <property type="entry name" value="Ig_3"/>
    <property type="match status" value="2"/>
</dbReference>
<feature type="binding site" evidence="17">
    <location>
        <begin position="422"/>
        <end position="429"/>
    </location>
    <ligand>
        <name>ATP</name>
        <dbReference type="ChEBI" id="CHEBI:30616"/>
    </ligand>
</feature>
<feature type="active site" description="Proton acceptor" evidence="16">
    <location>
        <position position="691"/>
    </location>
</feature>
<dbReference type="SMART" id="SM00409">
    <property type="entry name" value="IG"/>
    <property type="match status" value="2"/>
</dbReference>
<evidence type="ECO:0000256" key="13">
    <source>
        <dbReference type="ARBA" id="ARBA00023180"/>
    </source>
</evidence>
<feature type="binding site" evidence="18">
    <location>
        <position position="696"/>
    </location>
    <ligand>
        <name>Mg(2+)</name>
        <dbReference type="ChEBI" id="CHEBI:18420"/>
    </ligand>
</feature>
<dbReference type="GO" id="GO:0007169">
    <property type="term" value="P:cell surface receptor protein tyrosine kinase signaling pathway"/>
    <property type="evidence" value="ECO:0007669"/>
    <property type="project" value="TreeGrafter"/>
</dbReference>
<dbReference type="Proteomes" id="UP000225706">
    <property type="component" value="Unassembled WGS sequence"/>
</dbReference>
<evidence type="ECO:0000256" key="6">
    <source>
        <dbReference type="ARBA" id="ARBA00022777"/>
    </source>
</evidence>
<protein>
    <recommendedName>
        <fullName evidence="2">receptor protein-tyrosine kinase</fullName>
        <ecNumber evidence="2">2.7.10.1</ecNumber>
    </recommendedName>
</protein>
<keyword evidence="9 21" id="KW-0472">Membrane</keyword>
<dbReference type="InterPro" id="IPR020635">
    <property type="entry name" value="Tyr_kinase_cat_dom"/>
</dbReference>
<organism evidence="24 25">
    <name type="scientific">Stylophora pistillata</name>
    <name type="common">Smooth cauliflower coral</name>
    <dbReference type="NCBI Taxonomy" id="50429"/>
    <lineage>
        <taxon>Eukaryota</taxon>
        <taxon>Metazoa</taxon>
        <taxon>Cnidaria</taxon>
        <taxon>Anthozoa</taxon>
        <taxon>Hexacorallia</taxon>
        <taxon>Scleractinia</taxon>
        <taxon>Astrocoeniina</taxon>
        <taxon>Pocilloporidae</taxon>
        <taxon>Stylophora</taxon>
    </lineage>
</organism>
<comment type="subcellular location">
    <subcellularLocation>
        <location evidence="1">Membrane</location>
        <topology evidence="1">Single-pass membrane protein</topology>
    </subcellularLocation>
</comment>
<feature type="binding site" evidence="17">
    <location>
        <position position="695"/>
    </location>
    <ligand>
        <name>ATP</name>
        <dbReference type="ChEBI" id="CHEBI:30616"/>
    </ligand>
</feature>
<dbReference type="EC" id="2.7.10.1" evidence="2"/>
<dbReference type="Gene3D" id="2.60.40.10">
    <property type="entry name" value="Immunoglobulins"/>
    <property type="match status" value="2"/>
</dbReference>
<evidence type="ECO:0000256" key="8">
    <source>
        <dbReference type="ARBA" id="ARBA00022989"/>
    </source>
</evidence>
<keyword evidence="18" id="KW-0479">Metal-binding</keyword>
<dbReference type="FunFam" id="1.10.510.10:FF:000554">
    <property type="entry name" value="Predicted protein"/>
    <property type="match status" value="1"/>
</dbReference>
<dbReference type="InterPro" id="IPR003599">
    <property type="entry name" value="Ig_sub"/>
</dbReference>
<keyword evidence="12 24" id="KW-0675">Receptor</keyword>
<name>A0A2B4RNQ2_STYPI</name>
<sequence>MISQPNKTVVSFIGSNQTFSWSFKLTEGEKSKKLEVVLASWNKKYDYITGDHSVTYVRESNGSESVVKDKEALIARRLNWVGDLARGFVAFQLLNVQQQDTSDYGIRFQVSGSHPMEDGFTLSAQVPTPPPTKPPEPENITVEMKEGELLNITCRARMGPENSSVMWLKDNRPMKKGRNSFLVIQSINRSQAGKYMCVSLSQDRNYSSPFTAVDVLYKPRILKPRKQLTLELTRGNSTMLECTADANPFPIFTWHTEGGDIKQGFSNTSNSSYLAVTPINDSYVKNYMYKCVASNKLGFDSVTFTLIEKRITNVTGSDGKPETGASKGAGGKETLTMYLSIRAGLAVITIFAFLIWRYAAKRSRIQKNQRTCEEASEIHTKSLGLQAIRNEPFAYGACNLSSPGDPEWEIPRARLDVEKVIGRGAFGVVSRGLALDLPGKPGWTVVAVKSVEEDASEKEKRDLLSEMSVLKHLDPHPHVIRLYGCVTTEGEEASEIHTESLGLQVIRNEPFPYGACNLSSPGDPEWEIPRARLNVEKVIGRGAFGVVSRGLALDLPGKPGWTVVAVKSVQEDASEKEKRDLLSEMSVLKHLDPHPHVIRLYGCVTTEARLLVVVEYAQSGDLLGYLRKSRGVRDNYYSDPSFEPRTDLTSKQLLRFAWQISDGMDYLSKKKVTFSPSVVLRISFTGIIHRDLAARNVLVGDEDVCKITDFGMARDVWKEDIYVRTHEGRLPIKWTAPEALFGSGAYTTQSDVWSFGVVMYEIFTVGGDPFPGVYMRDIPALLKDGYRMPRPKFVSEKLHSIMMECWKNEPLERPDFECLRSRIHSMVRDAEQDYVNLKGLLYENVLPTNLSEEFSA</sequence>
<dbReference type="PRINTS" id="PR00109">
    <property type="entry name" value="TYRKINASE"/>
</dbReference>
<evidence type="ECO:0000256" key="19">
    <source>
        <dbReference type="PIRSR" id="PIRSR000615-4"/>
    </source>
</evidence>
<dbReference type="InterPro" id="IPR050122">
    <property type="entry name" value="RTK"/>
</dbReference>
<evidence type="ECO:0000256" key="18">
    <source>
        <dbReference type="PIRSR" id="PIRSR000615-3"/>
    </source>
</evidence>
<keyword evidence="25" id="KW-1185">Reference proteome</keyword>
<dbReference type="InterPro" id="IPR008266">
    <property type="entry name" value="Tyr_kinase_AS"/>
</dbReference>
<feature type="domain" description="Ig-like" evidence="23">
    <location>
        <begin position="137"/>
        <end position="207"/>
    </location>
</feature>
<keyword evidence="14" id="KW-0393">Immunoglobulin domain</keyword>
<evidence type="ECO:0000256" key="17">
    <source>
        <dbReference type="PIRSR" id="PIRSR000615-2"/>
    </source>
</evidence>
<dbReference type="PIRSF" id="PIRSF000615">
    <property type="entry name" value="TyrPK_CSF1-R"/>
    <property type="match status" value="1"/>
</dbReference>
<dbReference type="AlphaFoldDB" id="A0A2B4RNQ2"/>
<evidence type="ECO:0000256" key="1">
    <source>
        <dbReference type="ARBA" id="ARBA00004167"/>
    </source>
</evidence>
<keyword evidence="5 17" id="KW-0547">Nucleotide-binding</keyword>
<evidence type="ECO:0000256" key="7">
    <source>
        <dbReference type="ARBA" id="ARBA00022840"/>
    </source>
</evidence>
<feature type="site" description="Important for interaction with phosphotyrosine-binding proteins" evidence="19">
    <location>
        <position position="834"/>
    </location>
</feature>
<dbReference type="SUPFAM" id="SSF48726">
    <property type="entry name" value="Immunoglobulin"/>
    <property type="match status" value="2"/>
</dbReference>
<feature type="domain" description="Protein kinase" evidence="22">
    <location>
        <begin position="533"/>
        <end position="827"/>
    </location>
</feature>
<dbReference type="InterPro" id="IPR007110">
    <property type="entry name" value="Ig-like_dom"/>
</dbReference>
<dbReference type="Gene3D" id="3.30.200.20">
    <property type="entry name" value="Phosphorylase Kinase, domain 1"/>
    <property type="match status" value="2"/>
</dbReference>
<dbReference type="CDD" id="cd00192">
    <property type="entry name" value="PTKc"/>
    <property type="match status" value="1"/>
</dbReference>
<feature type="binding site" evidence="20">
    <location>
        <position position="567"/>
    </location>
    <ligand>
        <name>ATP</name>
        <dbReference type="ChEBI" id="CHEBI:30616"/>
    </ligand>
</feature>
<reference evidence="25" key="1">
    <citation type="journal article" date="2017" name="bioRxiv">
        <title>Comparative analysis of the genomes of Stylophora pistillata and Acropora digitifera provides evidence for extensive differences between species of corals.</title>
        <authorList>
            <person name="Voolstra C.R."/>
            <person name="Li Y."/>
            <person name="Liew Y.J."/>
            <person name="Baumgarten S."/>
            <person name="Zoccola D."/>
            <person name="Flot J.-F."/>
            <person name="Tambutte S."/>
            <person name="Allemand D."/>
            <person name="Aranda M."/>
        </authorList>
    </citation>
    <scope>NUCLEOTIDE SEQUENCE [LARGE SCALE GENOMIC DNA]</scope>
</reference>
<accession>A0A2B4RNQ2</accession>
<dbReference type="PROSITE" id="PS00107">
    <property type="entry name" value="PROTEIN_KINASE_ATP"/>
    <property type="match status" value="1"/>
</dbReference>
<dbReference type="SMART" id="SM00219">
    <property type="entry name" value="TyrKc"/>
    <property type="match status" value="1"/>
</dbReference>
<dbReference type="Pfam" id="PF07714">
    <property type="entry name" value="PK_Tyr_Ser-Thr"/>
    <property type="match status" value="2"/>
</dbReference>
<dbReference type="InterPro" id="IPR017441">
    <property type="entry name" value="Protein_kinase_ATP_BS"/>
</dbReference>
<feature type="domain" description="Ig-like" evidence="23">
    <location>
        <begin position="219"/>
        <end position="312"/>
    </location>
</feature>
<evidence type="ECO:0000256" key="20">
    <source>
        <dbReference type="PROSITE-ProRule" id="PRU10141"/>
    </source>
</evidence>
<keyword evidence="8 21" id="KW-1133">Transmembrane helix</keyword>
<dbReference type="GO" id="GO:0004714">
    <property type="term" value="F:transmembrane receptor protein tyrosine kinase activity"/>
    <property type="evidence" value="ECO:0007669"/>
    <property type="project" value="UniProtKB-EC"/>
</dbReference>
<evidence type="ECO:0000256" key="16">
    <source>
        <dbReference type="PIRSR" id="PIRSR000615-1"/>
    </source>
</evidence>
<evidence type="ECO:0000256" key="4">
    <source>
        <dbReference type="ARBA" id="ARBA00022692"/>
    </source>
</evidence>
<keyword evidence="10" id="KW-0829">Tyrosine-protein kinase</keyword>
<evidence type="ECO:0000259" key="23">
    <source>
        <dbReference type="PROSITE" id="PS50835"/>
    </source>
</evidence>